<evidence type="ECO:0000313" key="5">
    <source>
        <dbReference type="Proteomes" id="UP000005324"/>
    </source>
</evidence>
<dbReference type="EMBL" id="ADVL01000766">
    <property type="protein sequence ID" value="EFH09578.1"/>
    <property type="molecule type" value="Genomic_DNA"/>
</dbReference>
<feature type="modified residue" description="Phosphohistidine" evidence="2">
    <location>
        <position position="44"/>
    </location>
</feature>
<dbReference type="EC" id="2.7.13.3" evidence="4"/>
<protein>
    <submittedName>
        <fullName evidence="4">Hpt domain protein</fullName>
        <ecNumber evidence="4">2.7.13.3</ecNumber>
    </submittedName>
</protein>
<dbReference type="AlphaFoldDB" id="D5RSY9"/>
<organism evidence="4 5">
    <name type="scientific">Pseudoroseomonas cervicalis ATCC 49957</name>
    <dbReference type="NCBI Taxonomy" id="525371"/>
    <lineage>
        <taxon>Bacteria</taxon>
        <taxon>Pseudomonadati</taxon>
        <taxon>Pseudomonadota</taxon>
        <taxon>Alphaproteobacteria</taxon>
        <taxon>Acetobacterales</taxon>
        <taxon>Roseomonadaceae</taxon>
        <taxon>Roseomonas</taxon>
    </lineage>
</organism>
<sequence length="124" mass="12884">MNPLLDQFLIEARELLDTASEGLLRLERGAAGEALVNTIFRAVHTLKGTSGLFELAPLTALVHAAEDLLDSVREGQLALTAPMADLLLGALDQTRLWLDALEAGGSLPDGAAAVAEAQGAALQA</sequence>
<evidence type="ECO:0000259" key="3">
    <source>
        <dbReference type="PROSITE" id="PS50894"/>
    </source>
</evidence>
<keyword evidence="5" id="KW-1185">Reference proteome</keyword>
<gene>
    <name evidence="4" type="primary">cheA4</name>
    <name evidence="4" type="ORF">HMPREF0731_4201</name>
</gene>
<dbReference type="InterPro" id="IPR036641">
    <property type="entry name" value="HPT_dom_sf"/>
</dbReference>
<dbReference type="SMART" id="SM00073">
    <property type="entry name" value="HPT"/>
    <property type="match status" value="1"/>
</dbReference>
<dbReference type="PANTHER" id="PTHR43395:SF1">
    <property type="entry name" value="CHEMOTAXIS PROTEIN CHEA"/>
    <property type="match status" value="1"/>
</dbReference>
<dbReference type="SUPFAM" id="SSF47226">
    <property type="entry name" value="Histidine-containing phosphotransfer domain, HPT domain"/>
    <property type="match status" value="1"/>
</dbReference>
<keyword evidence="4" id="KW-0808">Transferase</keyword>
<dbReference type="CDD" id="cd00088">
    <property type="entry name" value="HPT"/>
    <property type="match status" value="1"/>
</dbReference>
<feature type="non-terminal residue" evidence="4">
    <location>
        <position position="124"/>
    </location>
</feature>
<accession>D5RSY9</accession>
<keyword evidence="2" id="KW-0597">Phosphoprotein</keyword>
<dbReference type="HOGENOM" id="CLU_149094_0_0_5"/>
<dbReference type="PANTHER" id="PTHR43395">
    <property type="entry name" value="SENSOR HISTIDINE KINASE CHEA"/>
    <property type="match status" value="1"/>
</dbReference>
<comment type="caution">
    <text evidence="4">The sequence shown here is derived from an EMBL/GenBank/DDBJ whole genome shotgun (WGS) entry which is preliminary data.</text>
</comment>
<reference evidence="4 5" key="1">
    <citation type="submission" date="2010-04" db="EMBL/GenBank/DDBJ databases">
        <authorList>
            <person name="Qin X."/>
            <person name="Bachman B."/>
            <person name="Battles P."/>
            <person name="Bell A."/>
            <person name="Bess C."/>
            <person name="Bickham C."/>
            <person name="Chaboub L."/>
            <person name="Chen D."/>
            <person name="Coyle M."/>
            <person name="Deiros D.R."/>
            <person name="Dinh H."/>
            <person name="Forbes L."/>
            <person name="Fowler G."/>
            <person name="Francisco L."/>
            <person name="Fu Q."/>
            <person name="Gubbala S."/>
            <person name="Hale W."/>
            <person name="Han Y."/>
            <person name="Hemphill L."/>
            <person name="Highlander S.K."/>
            <person name="Hirani K."/>
            <person name="Hogues M."/>
            <person name="Jackson L."/>
            <person name="Jakkamsetti A."/>
            <person name="Javaid M."/>
            <person name="Jiang H."/>
            <person name="Korchina V."/>
            <person name="Kovar C."/>
            <person name="Lara F."/>
            <person name="Lee S."/>
            <person name="Mata R."/>
            <person name="Mathew T."/>
            <person name="Moen C."/>
            <person name="Morales K."/>
            <person name="Munidasa M."/>
            <person name="Nazareth L."/>
            <person name="Ngo R."/>
            <person name="Nguyen L."/>
            <person name="Okwuonu G."/>
            <person name="Ongeri F."/>
            <person name="Patil S."/>
            <person name="Petrosino J."/>
            <person name="Pham C."/>
            <person name="Pham P."/>
            <person name="Pu L.-L."/>
            <person name="Puazo M."/>
            <person name="Raj R."/>
            <person name="Reid J."/>
            <person name="Rouhana J."/>
            <person name="Saada N."/>
            <person name="Shang Y."/>
            <person name="Simmons D."/>
            <person name="Thornton R."/>
            <person name="Warren J."/>
            <person name="Weissenberger G."/>
            <person name="Zhang J."/>
            <person name="Zhang L."/>
            <person name="Zhou C."/>
            <person name="Zhu D."/>
            <person name="Muzny D."/>
            <person name="Worley K."/>
            <person name="Gibbs R."/>
        </authorList>
    </citation>
    <scope>NUCLEOTIDE SEQUENCE [LARGE SCALE GENOMIC DNA]</scope>
    <source>
        <strain evidence="4 5">ATCC 49957</strain>
    </source>
</reference>
<feature type="domain" description="HPt" evidence="3">
    <location>
        <begin position="1"/>
        <end position="101"/>
    </location>
</feature>
<evidence type="ECO:0000313" key="4">
    <source>
        <dbReference type="EMBL" id="EFH09578.1"/>
    </source>
</evidence>
<name>D5RSY9_9PROT</name>
<dbReference type="Proteomes" id="UP000005324">
    <property type="component" value="Unassembled WGS sequence"/>
</dbReference>
<dbReference type="GO" id="GO:0000160">
    <property type="term" value="P:phosphorelay signal transduction system"/>
    <property type="evidence" value="ECO:0007669"/>
    <property type="project" value="UniProtKB-KW"/>
</dbReference>
<dbReference type="InterPro" id="IPR051315">
    <property type="entry name" value="Bact_Chemotaxis_CheA"/>
</dbReference>
<dbReference type="RefSeq" id="WP_007003231.1">
    <property type="nucleotide sequence ID" value="NZ_GG770777.1"/>
</dbReference>
<dbReference type="InterPro" id="IPR008207">
    <property type="entry name" value="Sig_transdc_His_kin_Hpt_dom"/>
</dbReference>
<dbReference type="Gene3D" id="1.20.120.160">
    <property type="entry name" value="HPT domain"/>
    <property type="match status" value="1"/>
</dbReference>
<evidence type="ECO:0000256" key="1">
    <source>
        <dbReference type="ARBA" id="ARBA00023012"/>
    </source>
</evidence>
<dbReference type="GO" id="GO:0004673">
    <property type="term" value="F:protein histidine kinase activity"/>
    <property type="evidence" value="ECO:0007669"/>
    <property type="project" value="UniProtKB-EC"/>
</dbReference>
<dbReference type="PROSITE" id="PS50894">
    <property type="entry name" value="HPT"/>
    <property type="match status" value="1"/>
</dbReference>
<evidence type="ECO:0000256" key="2">
    <source>
        <dbReference type="PROSITE-ProRule" id="PRU00110"/>
    </source>
</evidence>
<keyword evidence="1" id="KW-0902">Two-component regulatory system</keyword>
<proteinExistence type="predicted"/>
<dbReference type="Pfam" id="PF01627">
    <property type="entry name" value="Hpt"/>
    <property type="match status" value="1"/>
</dbReference>